<accession>A0A1Y2G2F6</accession>
<comment type="caution">
    <text evidence="2">The sequence shown here is derived from an EMBL/GenBank/DDBJ whole genome shotgun (WGS) entry which is preliminary data.</text>
</comment>
<sequence>MSFRGRPQASTSRLPEAPPVVSTARKLRKRPSSKGKERAPAAEATVEEKGDSADEWKPPSDDEQHRRNKGKRKASAKRAGKRVRIASPSSDDSDQQQEDFVSLSPSPTATGRRRLRGADESSDDDGELNPDHYWDPRVLPMNGAQRRTRELRKLEYGLYRSALYDAATNETDLGRILLEWEALKRRRRVEEQEQQEQEQGPGGTRVEQLARARRSTRSQSGTPAPLTDREDTPSTPFASLDDPDTLPFPSAFSLDLLSRWPLNPATLDTPSTITQPISDSLWSLVSSTAHQLERLNPALRPPPRRRARVRSAYETNAPLALPSTLAYTGAPTTNGSAGGHDDLEDSESSSDSDDLGSGDDDLDSLAPTPAQTSTFGHLSTSLDSLLMSLVDKIPAGPPPPLDFYTQQKIKASQPRERVLGWETVLEVVKGMEGVPER</sequence>
<organism evidence="2 3">
    <name type="scientific">Leucosporidium creatinivorum</name>
    <dbReference type="NCBI Taxonomy" id="106004"/>
    <lineage>
        <taxon>Eukaryota</taxon>
        <taxon>Fungi</taxon>
        <taxon>Dikarya</taxon>
        <taxon>Basidiomycota</taxon>
        <taxon>Pucciniomycotina</taxon>
        <taxon>Microbotryomycetes</taxon>
        <taxon>Leucosporidiales</taxon>
        <taxon>Leucosporidium</taxon>
    </lineage>
</organism>
<dbReference type="InParanoid" id="A0A1Y2G2F6"/>
<feature type="region of interest" description="Disordered" evidence="1">
    <location>
        <begin position="323"/>
        <end position="376"/>
    </location>
</feature>
<evidence type="ECO:0000313" key="3">
    <source>
        <dbReference type="Proteomes" id="UP000193467"/>
    </source>
</evidence>
<protein>
    <submittedName>
        <fullName evidence="2">Uncharacterized protein</fullName>
    </submittedName>
</protein>
<keyword evidence="3" id="KW-1185">Reference proteome</keyword>
<feature type="region of interest" description="Disordered" evidence="1">
    <location>
        <begin position="1"/>
        <end position="147"/>
    </location>
</feature>
<feature type="region of interest" description="Disordered" evidence="1">
    <location>
        <begin position="191"/>
        <end position="244"/>
    </location>
</feature>
<dbReference type="AlphaFoldDB" id="A0A1Y2G2F6"/>
<dbReference type="STRING" id="106004.A0A1Y2G2F6"/>
<dbReference type="OrthoDB" id="2537999at2759"/>
<name>A0A1Y2G2F6_9BASI</name>
<feature type="compositionally biased region" description="Acidic residues" evidence="1">
    <location>
        <begin position="342"/>
        <end position="363"/>
    </location>
</feature>
<gene>
    <name evidence="2" type="ORF">BCR35DRAFT_69748</name>
</gene>
<feature type="compositionally biased region" description="Basic and acidic residues" evidence="1">
    <location>
        <begin position="34"/>
        <end position="65"/>
    </location>
</feature>
<reference evidence="2 3" key="1">
    <citation type="submission" date="2016-07" db="EMBL/GenBank/DDBJ databases">
        <title>Pervasive Adenine N6-methylation of Active Genes in Fungi.</title>
        <authorList>
            <consortium name="DOE Joint Genome Institute"/>
            <person name="Mondo S.J."/>
            <person name="Dannebaum R.O."/>
            <person name="Kuo R.C."/>
            <person name="Labutti K."/>
            <person name="Haridas S."/>
            <person name="Kuo A."/>
            <person name="Salamov A."/>
            <person name="Ahrendt S.R."/>
            <person name="Lipzen A."/>
            <person name="Sullivan W."/>
            <person name="Andreopoulos W.B."/>
            <person name="Clum A."/>
            <person name="Lindquist E."/>
            <person name="Daum C."/>
            <person name="Ramamoorthy G.K."/>
            <person name="Gryganskyi A."/>
            <person name="Culley D."/>
            <person name="Magnuson J.K."/>
            <person name="James T.Y."/>
            <person name="O'Malley M.A."/>
            <person name="Stajich J.E."/>
            <person name="Spatafora J.W."/>
            <person name="Visel A."/>
            <person name="Grigoriev I.V."/>
        </authorList>
    </citation>
    <scope>NUCLEOTIDE SEQUENCE [LARGE SCALE GENOMIC DNA]</scope>
    <source>
        <strain evidence="2 3">62-1032</strain>
    </source>
</reference>
<dbReference type="EMBL" id="MCGR01000002">
    <property type="protein sequence ID" value="ORY91554.1"/>
    <property type="molecule type" value="Genomic_DNA"/>
</dbReference>
<dbReference type="Proteomes" id="UP000193467">
    <property type="component" value="Unassembled WGS sequence"/>
</dbReference>
<proteinExistence type="predicted"/>
<evidence type="ECO:0000256" key="1">
    <source>
        <dbReference type="SAM" id="MobiDB-lite"/>
    </source>
</evidence>
<evidence type="ECO:0000313" key="2">
    <source>
        <dbReference type="EMBL" id="ORY91554.1"/>
    </source>
</evidence>
<feature type="compositionally biased region" description="Basic residues" evidence="1">
    <location>
        <begin position="66"/>
        <end position="84"/>
    </location>
</feature>